<evidence type="ECO:0000313" key="1">
    <source>
        <dbReference type="EMBL" id="MEQ2225320.1"/>
    </source>
</evidence>
<dbReference type="EMBL" id="JAHRIQ010013053">
    <property type="protein sequence ID" value="MEQ2225320.1"/>
    <property type="molecule type" value="Genomic_DNA"/>
</dbReference>
<evidence type="ECO:0000313" key="2">
    <source>
        <dbReference type="Proteomes" id="UP001482620"/>
    </source>
</evidence>
<dbReference type="Proteomes" id="UP001482620">
    <property type="component" value="Unassembled WGS sequence"/>
</dbReference>
<comment type="caution">
    <text evidence="1">The sequence shown here is derived from an EMBL/GenBank/DDBJ whole genome shotgun (WGS) entry which is preliminary data.</text>
</comment>
<keyword evidence="2" id="KW-1185">Reference proteome</keyword>
<sequence>MAWILEERTLSTLLLPLHLLLKPLDQLIILAHHYSTIICLTCKQPLGLSVRPPPTPTPTPLADHSIPSTHWYPGSSFPAHFTAL</sequence>
<proteinExistence type="predicted"/>
<gene>
    <name evidence="1" type="ORF">ILYODFUR_016233</name>
</gene>
<protein>
    <submittedName>
        <fullName evidence="1">Uncharacterized protein</fullName>
    </submittedName>
</protein>
<accession>A0ABV0SYW7</accession>
<reference evidence="1 2" key="1">
    <citation type="submission" date="2021-06" db="EMBL/GenBank/DDBJ databases">
        <authorList>
            <person name="Palmer J.M."/>
        </authorList>
    </citation>
    <scope>NUCLEOTIDE SEQUENCE [LARGE SCALE GENOMIC DNA]</scope>
    <source>
        <strain evidence="2">if_2019</strain>
        <tissue evidence="1">Muscle</tissue>
    </source>
</reference>
<organism evidence="1 2">
    <name type="scientific">Ilyodon furcidens</name>
    <name type="common">goldbreast splitfin</name>
    <dbReference type="NCBI Taxonomy" id="33524"/>
    <lineage>
        <taxon>Eukaryota</taxon>
        <taxon>Metazoa</taxon>
        <taxon>Chordata</taxon>
        <taxon>Craniata</taxon>
        <taxon>Vertebrata</taxon>
        <taxon>Euteleostomi</taxon>
        <taxon>Actinopterygii</taxon>
        <taxon>Neopterygii</taxon>
        <taxon>Teleostei</taxon>
        <taxon>Neoteleostei</taxon>
        <taxon>Acanthomorphata</taxon>
        <taxon>Ovalentaria</taxon>
        <taxon>Atherinomorphae</taxon>
        <taxon>Cyprinodontiformes</taxon>
        <taxon>Goodeidae</taxon>
        <taxon>Ilyodon</taxon>
    </lineage>
</organism>
<name>A0ABV0SYW7_9TELE</name>